<dbReference type="RefSeq" id="WP_193943585.1">
    <property type="nucleotide sequence ID" value="NZ_JADEWB010000125.1"/>
</dbReference>
<sequence>MRIGNWELGINNYLFTVTSHQSPVTSHQSPVTSPQSPITNHLEIINPSFCGFWKLFTVFFKSCF</sequence>
<accession>A0ABR9VKI1</accession>
<evidence type="ECO:0000313" key="1">
    <source>
        <dbReference type="EMBL" id="MBE9237885.1"/>
    </source>
</evidence>
<reference evidence="1 2" key="1">
    <citation type="submission" date="2020-10" db="EMBL/GenBank/DDBJ databases">
        <authorList>
            <person name="Castelo-Branco R."/>
            <person name="Eusebio N."/>
            <person name="Adriana R."/>
            <person name="Vieira A."/>
            <person name="Brugerolle De Fraissinette N."/>
            <person name="Rezende De Castro R."/>
            <person name="Schneider M.P."/>
            <person name="Vasconcelos V."/>
            <person name="Leao P.N."/>
        </authorList>
    </citation>
    <scope>NUCLEOTIDE SEQUENCE [LARGE SCALE GENOMIC DNA]</scope>
    <source>
        <strain evidence="1 2">LEGE 00250</strain>
    </source>
</reference>
<keyword evidence="2" id="KW-1185">Reference proteome</keyword>
<evidence type="ECO:0000313" key="2">
    <source>
        <dbReference type="Proteomes" id="UP000606776"/>
    </source>
</evidence>
<dbReference type="Proteomes" id="UP000606776">
    <property type="component" value="Unassembled WGS sequence"/>
</dbReference>
<protein>
    <submittedName>
        <fullName evidence="1">Uncharacterized protein</fullName>
    </submittedName>
</protein>
<dbReference type="EMBL" id="JADEWB010000125">
    <property type="protein sequence ID" value="MBE9237885.1"/>
    <property type="molecule type" value="Genomic_DNA"/>
</dbReference>
<organism evidence="1 2">
    <name type="scientific">Sphaerospermopsis aphanizomenoides LEGE 00250</name>
    <dbReference type="NCBI Taxonomy" id="2777972"/>
    <lineage>
        <taxon>Bacteria</taxon>
        <taxon>Bacillati</taxon>
        <taxon>Cyanobacteriota</taxon>
        <taxon>Cyanophyceae</taxon>
        <taxon>Nostocales</taxon>
        <taxon>Aphanizomenonaceae</taxon>
        <taxon>Sphaerospermopsis</taxon>
        <taxon>Sphaerospermopsis aphanizomenoides</taxon>
    </lineage>
</organism>
<proteinExistence type="predicted"/>
<comment type="caution">
    <text evidence="1">The sequence shown here is derived from an EMBL/GenBank/DDBJ whole genome shotgun (WGS) entry which is preliminary data.</text>
</comment>
<gene>
    <name evidence="1" type="ORF">IQ227_18075</name>
</gene>
<name>A0ABR9VKI1_9CYAN</name>